<feature type="transmembrane region" description="Helical" evidence="5">
    <location>
        <begin position="175"/>
        <end position="196"/>
    </location>
</feature>
<comment type="subcellular location">
    <subcellularLocation>
        <location evidence="1">Membrane</location>
        <topology evidence="1">Multi-pass membrane protein</topology>
    </subcellularLocation>
</comment>
<feature type="transmembrane region" description="Helical" evidence="5">
    <location>
        <begin position="152"/>
        <end position="169"/>
    </location>
</feature>
<dbReference type="AlphaFoldDB" id="A0A3E1K9P1"/>
<dbReference type="OrthoDB" id="9799649at2"/>
<dbReference type="GO" id="GO:0016020">
    <property type="term" value="C:membrane"/>
    <property type="evidence" value="ECO:0007669"/>
    <property type="project" value="UniProtKB-SubCell"/>
</dbReference>
<evidence type="ECO:0000313" key="8">
    <source>
        <dbReference type="Proteomes" id="UP000260351"/>
    </source>
</evidence>
<dbReference type="RefSeq" id="WP_116650314.1">
    <property type="nucleotide sequence ID" value="NZ_QUZK01000029.1"/>
</dbReference>
<evidence type="ECO:0000256" key="4">
    <source>
        <dbReference type="ARBA" id="ARBA00023136"/>
    </source>
</evidence>
<evidence type="ECO:0000313" key="7">
    <source>
        <dbReference type="EMBL" id="RFF30881.1"/>
    </source>
</evidence>
<feature type="transmembrane region" description="Helical" evidence="5">
    <location>
        <begin position="112"/>
        <end position="132"/>
    </location>
</feature>
<protein>
    <submittedName>
        <fullName evidence="7">Cation transporter</fullName>
    </submittedName>
</protein>
<dbReference type="Gene3D" id="1.20.1510.10">
    <property type="entry name" value="Cation efflux protein transmembrane domain"/>
    <property type="match status" value="1"/>
</dbReference>
<reference evidence="7 8" key="1">
    <citation type="submission" date="2018-08" db="EMBL/GenBank/DDBJ databases">
        <title>Wenzhouxiangella salilacus sp. nov., a novel bacterium isolated from a saline lake in Xinjiang Province, China.</title>
        <authorList>
            <person name="Han S."/>
        </authorList>
    </citation>
    <scope>NUCLEOTIDE SEQUENCE [LARGE SCALE GENOMIC DNA]</scope>
    <source>
        <strain evidence="7 8">XDB06</strain>
    </source>
</reference>
<feature type="transmembrane region" description="Helical" evidence="5">
    <location>
        <begin position="80"/>
        <end position="100"/>
    </location>
</feature>
<sequence length="203" mass="21576">MSACCDHGGSMDALRERQRGTLKTVFVINAVMFGVIVVAALFARSSALLADSLDNLGDAFTYAISLYAVARGRRTKARVALLKGGLILFAAAVVAAQIVYRLFVPATPVFELMGAFSLLALAANGTCLYLLWRHRADDVNMSSVWECSRNDIVANLSVFVAAGAVWATGTRWPDILVASLLVLFLVRSAAHVIGGARSELAAA</sequence>
<dbReference type="GO" id="GO:0006829">
    <property type="term" value="P:zinc ion transport"/>
    <property type="evidence" value="ECO:0007669"/>
    <property type="project" value="UniProtKB-KW"/>
</dbReference>
<dbReference type="Pfam" id="PF01545">
    <property type="entry name" value="Cation_efflux"/>
    <property type="match status" value="1"/>
</dbReference>
<evidence type="ECO:0000256" key="1">
    <source>
        <dbReference type="ARBA" id="ARBA00004141"/>
    </source>
</evidence>
<keyword evidence="3 5" id="KW-1133">Transmembrane helix</keyword>
<name>A0A3E1K9P1_9GAMM</name>
<keyword evidence="8" id="KW-1185">Reference proteome</keyword>
<dbReference type="InterPro" id="IPR027469">
    <property type="entry name" value="Cation_efflux_TMD_sf"/>
</dbReference>
<dbReference type="EMBL" id="QUZK01000029">
    <property type="protein sequence ID" value="RFF30881.1"/>
    <property type="molecule type" value="Genomic_DNA"/>
</dbReference>
<keyword evidence="4 5" id="KW-0472">Membrane</keyword>
<organism evidence="7 8">
    <name type="scientific">Wenzhouxiangella sediminis</name>
    <dbReference type="NCBI Taxonomy" id="1792836"/>
    <lineage>
        <taxon>Bacteria</taxon>
        <taxon>Pseudomonadati</taxon>
        <taxon>Pseudomonadota</taxon>
        <taxon>Gammaproteobacteria</taxon>
        <taxon>Chromatiales</taxon>
        <taxon>Wenzhouxiangellaceae</taxon>
        <taxon>Wenzhouxiangella</taxon>
    </lineage>
</organism>
<proteinExistence type="predicted"/>
<accession>A0A3E1K9P1</accession>
<dbReference type="GO" id="GO:0008324">
    <property type="term" value="F:monoatomic cation transmembrane transporter activity"/>
    <property type="evidence" value="ECO:0007669"/>
    <property type="project" value="InterPro"/>
</dbReference>
<evidence type="ECO:0000259" key="6">
    <source>
        <dbReference type="Pfam" id="PF01545"/>
    </source>
</evidence>
<feature type="transmembrane region" description="Helical" evidence="5">
    <location>
        <begin position="24"/>
        <end position="43"/>
    </location>
</feature>
<dbReference type="InterPro" id="IPR058533">
    <property type="entry name" value="Cation_efflux_TM"/>
</dbReference>
<feature type="domain" description="Cation efflux protein transmembrane" evidence="6">
    <location>
        <begin position="24"/>
        <end position="198"/>
    </location>
</feature>
<keyword evidence="2 5" id="KW-0812">Transmembrane</keyword>
<gene>
    <name evidence="7" type="ORF">DZC52_06460</name>
</gene>
<evidence type="ECO:0000256" key="5">
    <source>
        <dbReference type="SAM" id="Phobius"/>
    </source>
</evidence>
<dbReference type="Proteomes" id="UP000260351">
    <property type="component" value="Unassembled WGS sequence"/>
</dbReference>
<comment type="caution">
    <text evidence="7">The sequence shown here is derived from an EMBL/GenBank/DDBJ whole genome shotgun (WGS) entry which is preliminary data.</text>
</comment>
<dbReference type="SUPFAM" id="SSF161111">
    <property type="entry name" value="Cation efflux protein transmembrane domain-like"/>
    <property type="match status" value="1"/>
</dbReference>
<evidence type="ECO:0000256" key="2">
    <source>
        <dbReference type="ARBA" id="ARBA00022692"/>
    </source>
</evidence>
<evidence type="ECO:0000256" key="3">
    <source>
        <dbReference type="ARBA" id="ARBA00022989"/>
    </source>
</evidence>